<reference evidence="5 6" key="1">
    <citation type="journal article" date="2016" name="Nat. Commun.">
        <title>Extremotolerant tardigrade genome and improved radiotolerance of human cultured cells by tardigrade-unique protein.</title>
        <authorList>
            <person name="Hashimoto T."/>
            <person name="Horikawa D.D."/>
            <person name="Saito Y."/>
            <person name="Kuwahara H."/>
            <person name="Kozuka-Hata H."/>
            <person name="Shin-I T."/>
            <person name="Minakuchi Y."/>
            <person name="Ohishi K."/>
            <person name="Motoyama A."/>
            <person name="Aizu T."/>
            <person name="Enomoto A."/>
            <person name="Kondo K."/>
            <person name="Tanaka S."/>
            <person name="Hara Y."/>
            <person name="Koshikawa S."/>
            <person name="Sagara H."/>
            <person name="Miura T."/>
            <person name="Yokobori S."/>
            <person name="Miyagawa K."/>
            <person name="Suzuki Y."/>
            <person name="Kubo T."/>
            <person name="Oyama M."/>
            <person name="Kohara Y."/>
            <person name="Fujiyama A."/>
            <person name="Arakawa K."/>
            <person name="Katayama T."/>
            <person name="Toyoda A."/>
            <person name="Kunieda T."/>
        </authorList>
    </citation>
    <scope>NUCLEOTIDE SEQUENCE [LARGE SCALE GENOMIC DNA]</scope>
    <source>
        <strain evidence="5 6">YOKOZUNA-1</strain>
    </source>
</reference>
<accession>A0A1D1UTB5</accession>
<dbReference type="InterPro" id="IPR023415">
    <property type="entry name" value="LDLR_class-A_CS"/>
</dbReference>
<evidence type="ECO:0000256" key="1">
    <source>
        <dbReference type="ARBA" id="ARBA00023157"/>
    </source>
</evidence>
<dbReference type="AlphaFoldDB" id="A0A1D1UTB5"/>
<dbReference type="CDD" id="cd00112">
    <property type="entry name" value="LDLa"/>
    <property type="match status" value="1"/>
</dbReference>
<dbReference type="Gene3D" id="4.10.400.10">
    <property type="entry name" value="Low-density Lipoprotein Receptor"/>
    <property type="match status" value="1"/>
</dbReference>
<keyword evidence="4" id="KW-0812">Transmembrane</keyword>
<comment type="caution">
    <text evidence="5">The sequence shown here is derived from an EMBL/GenBank/DDBJ whole genome shotgun (WGS) entry which is preliminary data.</text>
</comment>
<evidence type="ECO:0000256" key="2">
    <source>
        <dbReference type="PROSITE-ProRule" id="PRU00124"/>
    </source>
</evidence>
<sequence length="281" mass="30677">MTQEGKDYRKFSNRVVNGREAGFIGLGFGIAVALLAAILLGVYFGTKCKDGDVACRDGKCIPAKELCDGTAQCTIGDDEWSCHAKEFYVAFRADNATYRPELSEDLEATNETKRQYEADILQALRKDLGPLLNDTNAVRVLRFRSIDEKGVDQNMSTNGLLAVDTVVLMKPMGELKERQPLNFAATQRPIAASNASTVYVVPEDIEAALRGEELGTSNQTIVFNSRGPSVTTGVGVVLRGPLNTNCRTEAVYCPIYCENSYKYGSTKGCPEDPCACVEEKK</sequence>
<dbReference type="PROSITE" id="PS50068">
    <property type="entry name" value="LDLRA_2"/>
    <property type="match status" value="1"/>
</dbReference>
<dbReference type="InterPro" id="IPR002172">
    <property type="entry name" value="LDrepeatLR_classA_rpt"/>
</dbReference>
<name>A0A1D1UTB5_RAMVA</name>
<evidence type="ECO:0000256" key="4">
    <source>
        <dbReference type="SAM" id="Phobius"/>
    </source>
</evidence>
<organism evidence="5 6">
    <name type="scientific">Ramazzottius varieornatus</name>
    <name type="common">Water bear</name>
    <name type="synonym">Tardigrade</name>
    <dbReference type="NCBI Taxonomy" id="947166"/>
    <lineage>
        <taxon>Eukaryota</taxon>
        <taxon>Metazoa</taxon>
        <taxon>Ecdysozoa</taxon>
        <taxon>Tardigrada</taxon>
        <taxon>Eutardigrada</taxon>
        <taxon>Parachela</taxon>
        <taxon>Hypsibioidea</taxon>
        <taxon>Ramazzottiidae</taxon>
        <taxon>Ramazzottius</taxon>
    </lineage>
</organism>
<proteinExistence type="predicted"/>
<dbReference type="Pfam" id="PF00057">
    <property type="entry name" value="Ldl_recept_a"/>
    <property type="match status" value="1"/>
</dbReference>
<keyword evidence="4" id="KW-0472">Membrane</keyword>
<gene>
    <name evidence="5" type="primary">RvY_04940-1</name>
    <name evidence="5" type="synonym">RvY_04940.1</name>
    <name evidence="5" type="ORF">RvY_04940</name>
</gene>
<keyword evidence="4" id="KW-1133">Transmembrane helix</keyword>
<dbReference type="SMART" id="SM00192">
    <property type="entry name" value="LDLa"/>
    <property type="match status" value="1"/>
</dbReference>
<dbReference type="EMBL" id="BDGG01000002">
    <property type="protein sequence ID" value="GAU92926.1"/>
    <property type="molecule type" value="Genomic_DNA"/>
</dbReference>
<protein>
    <recommendedName>
        <fullName evidence="7">SEA domain-containing protein</fullName>
    </recommendedName>
</protein>
<feature type="disulfide bond" evidence="2">
    <location>
        <begin position="55"/>
        <end position="73"/>
    </location>
</feature>
<feature type="transmembrane region" description="Helical" evidence="4">
    <location>
        <begin position="21"/>
        <end position="44"/>
    </location>
</feature>
<keyword evidence="6" id="KW-1185">Reference proteome</keyword>
<evidence type="ECO:0008006" key="7">
    <source>
        <dbReference type="Google" id="ProtNLM"/>
    </source>
</evidence>
<dbReference type="InterPro" id="IPR036055">
    <property type="entry name" value="LDL_receptor-like_sf"/>
</dbReference>
<dbReference type="OrthoDB" id="5773456at2759"/>
<feature type="disulfide bond" evidence="2">
    <location>
        <begin position="67"/>
        <end position="82"/>
    </location>
</feature>
<evidence type="ECO:0000313" key="5">
    <source>
        <dbReference type="EMBL" id="GAU92926.1"/>
    </source>
</evidence>
<dbReference type="SUPFAM" id="SSF57424">
    <property type="entry name" value="LDL receptor-like module"/>
    <property type="match status" value="1"/>
</dbReference>
<keyword evidence="1 2" id="KW-1015">Disulfide bond</keyword>
<feature type="coiled-coil region" evidence="3">
    <location>
        <begin position="99"/>
        <end position="126"/>
    </location>
</feature>
<evidence type="ECO:0000313" key="6">
    <source>
        <dbReference type="Proteomes" id="UP000186922"/>
    </source>
</evidence>
<keyword evidence="3" id="KW-0175">Coiled coil</keyword>
<evidence type="ECO:0000256" key="3">
    <source>
        <dbReference type="SAM" id="Coils"/>
    </source>
</evidence>
<feature type="disulfide bond" evidence="2">
    <location>
        <begin position="48"/>
        <end position="60"/>
    </location>
</feature>
<dbReference type="Proteomes" id="UP000186922">
    <property type="component" value="Unassembled WGS sequence"/>
</dbReference>
<dbReference type="PROSITE" id="PS01209">
    <property type="entry name" value="LDLRA_1"/>
    <property type="match status" value="1"/>
</dbReference>